<name>A0A2Z7CA80_9LAMI</name>
<dbReference type="EMBL" id="KQ999624">
    <property type="protein sequence ID" value="KZV41238.1"/>
    <property type="molecule type" value="Genomic_DNA"/>
</dbReference>
<protein>
    <submittedName>
        <fullName evidence="2">Uncharacterized protein</fullName>
    </submittedName>
</protein>
<feature type="region of interest" description="Disordered" evidence="1">
    <location>
        <begin position="26"/>
        <end position="48"/>
    </location>
</feature>
<gene>
    <name evidence="2" type="ORF">F511_41800</name>
</gene>
<keyword evidence="3" id="KW-1185">Reference proteome</keyword>
<dbReference type="Proteomes" id="UP000250235">
    <property type="component" value="Unassembled WGS sequence"/>
</dbReference>
<sequence>MKISDLVRSLRVSQKIRELKISDSVMSSRAEQQPRVENSKSQFRRPKRRNLAEKRLRSRAKLVSLARWTVSEGISLVSCKNVKSDQMLKTRAVESDVEDKRSGSIYQQKNDSDVRRSLDQLSTKIGNTSHSSVCTRRADEFGHGWNLLVTLIETSPITKAPAAGGGAAIGGGGKVARSRGDVGRRWAATWRLGLYQSMF</sequence>
<proteinExistence type="predicted"/>
<dbReference type="AlphaFoldDB" id="A0A2Z7CA80"/>
<evidence type="ECO:0000313" key="2">
    <source>
        <dbReference type="EMBL" id="KZV41238.1"/>
    </source>
</evidence>
<accession>A0A2Z7CA80</accession>
<reference evidence="2 3" key="1">
    <citation type="journal article" date="2015" name="Proc. Natl. Acad. Sci. U.S.A.">
        <title>The resurrection genome of Boea hygrometrica: A blueprint for survival of dehydration.</title>
        <authorList>
            <person name="Xiao L."/>
            <person name="Yang G."/>
            <person name="Zhang L."/>
            <person name="Yang X."/>
            <person name="Zhao S."/>
            <person name="Ji Z."/>
            <person name="Zhou Q."/>
            <person name="Hu M."/>
            <person name="Wang Y."/>
            <person name="Chen M."/>
            <person name="Xu Y."/>
            <person name="Jin H."/>
            <person name="Xiao X."/>
            <person name="Hu G."/>
            <person name="Bao F."/>
            <person name="Hu Y."/>
            <person name="Wan P."/>
            <person name="Li L."/>
            <person name="Deng X."/>
            <person name="Kuang T."/>
            <person name="Xiang C."/>
            <person name="Zhu J.K."/>
            <person name="Oliver M.J."/>
            <person name="He Y."/>
        </authorList>
    </citation>
    <scope>NUCLEOTIDE SEQUENCE [LARGE SCALE GENOMIC DNA]</scope>
    <source>
        <strain evidence="3">cv. XS01</strain>
    </source>
</reference>
<organism evidence="2 3">
    <name type="scientific">Dorcoceras hygrometricum</name>
    <dbReference type="NCBI Taxonomy" id="472368"/>
    <lineage>
        <taxon>Eukaryota</taxon>
        <taxon>Viridiplantae</taxon>
        <taxon>Streptophyta</taxon>
        <taxon>Embryophyta</taxon>
        <taxon>Tracheophyta</taxon>
        <taxon>Spermatophyta</taxon>
        <taxon>Magnoliopsida</taxon>
        <taxon>eudicotyledons</taxon>
        <taxon>Gunneridae</taxon>
        <taxon>Pentapetalae</taxon>
        <taxon>asterids</taxon>
        <taxon>lamiids</taxon>
        <taxon>Lamiales</taxon>
        <taxon>Gesneriaceae</taxon>
        <taxon>Didymocarpoideae</taxon>
        <taxon>Trichosporeae</taxon>
        <taxon>Loxocarpinae</taxon>
        <taxon>Dorcoceras</taxon>
    </lineage>
</organism>
<evidence type="ECO:0000256" key="1">
    <source>
        <dbReference type="SAM" id="MobiDB-lite"/>
    </source>
</evidence>
<evidence type="ECO:0000313" key="3">
    <source>
        <dbReference type="Proteomes" id="UP000250235"/>
    </source>
</evidence>